<dbReference type="PANTHER" id="PTHR21277">
    <property type="entry name" value="TRANSCRIPTIONAL ADAPTER 1"/>
    <property type="match status" value="1"/>
</dbReference>
<accession>A0A9W7MAW5</accession>
<evidence type="ECO:0000313" key="1">
    <source>
        <dbReference type="EMBL" id="GMI91700.1"/>
    </source>
</evidence>
<protein>
    <submittedName>
        <fullName evidence="1">Uncharacterized protein</fullName>
    </submittedName>
</protein>
<dbReference type="GO" id="GO:0003713">
    <property type="term" value="F:transcription coactivator activity"/>
    <property type="evidence" value="ECO:0007669"/>
    <property type="project" value="TreeGrafter"/>
</dbReference>
<name>A0A9W7MAW5_HIBTR</name>
<gene>
    <name evidence="1" type="ORF">HRI_002839300</name>
</gene>
<proteinExistence type="predicted"/>
<dbReference type="PANTHER" id="PTHR21277:SF37">
    <property type="entry name" value="TRANSCRIPTIONAL COACTIVATOR HFI1_TRANSCRIPTIONAL ADAPTER 1"/>
    <property type="match status" value="1"/>
</dbReference>
<keyword evidence="2" id="KW-1185">Reference proteome</keyword>
<comment type="caution">
    <text evidence="1">The sequence shown here is derived from an EMBL/GenBank/DDBJ whole genome shotgun (WGS) entry which is preliminary data.</text>
</comment>
<dbReference type="AlphaFoldDB" id="A0A9W7MAW5"/>
<evidence type="ECO:0000313" key="2">
    <source>
        <dbReference type="Proteomes" id="UP001165190"/>
    </source>
</evidence>
<dbReference type="EMBL" id="BSYR01000024">
    <property type="protein sequence ID" value="GMI91700.1"/>
    <property type="molecule type" value="Genomic_DNA"/>
</dbReference>
<dbReference type="InterPro" id="IPR024738">
    <property type="entry name" value="Hfi1/Tada1"/>
</dbReference>
<dbReference type="Proteomes" id="UP001165190">
    <property type="component" value="Unassembled WGS sequence"/>
</dbReference>
<dbReference type="CDD" id="cd22933">
    <property type="entry name" value="HFD_HFI1"/>
    <property type="match status" value="1"/>
</dbReference>
<dbReference type="GO" id="GO:0000124">
    <property type="term" value="C:SAGA complex"/>
    <property type="evidence" value="ECO:0007669"/>
    <property type="project" value="TreeGrafter"/>
</dbReference>
<reference evidence="1" key="1">
    <citation type="submission" date="2023-05" db="EMBL/GenBank/DDBJ databases">
        <title>Genome and transcriptome analyses reveal genes involved in the formation of fine ridges on petal epidermal cells in Hibiscus trionum.</title>
        <authorList>
            <person name="Koshimizu S."/>
            <person name="Masuda S."/>
            <person name="Ishii T."/>
            <person name="Shirasu K."/>
            <person name="Hoshino A."/>
            <person name="Arita M."/>
        </authorList>
    </citation>
    <scope>NUCLEOTIDE SEQUENCE</scope>
    <source>
        <strain evidence="1">Hamamatsu line</strain>
    </source>
</reference>
<dbReference type="GO" id="GO:0006357">
    <property type="term" value="P:regulation of transcription by RNA polymerase II"/>
    <property type="evidence" value="ECO:0007669"/>
    <property type="project" value="TreeGrafter"/>
</dbReference>
<dbReference type="Pfam" id="PF12767">
    <property type="entry name" value="SAGA-Tad1"/>
    <property type="match status" value="1"/>
</dbReference>
<sequence length="376" mass="42069">MQPPNQHLRINLIELKAQLIKRLGPGRSKQYFHYLNKLLSLKLCKVEFKKVCFRVLGRENVRLHNLLICSILKNACIAKVPPPPATIHESLQIGGVLLSPRKARCGASIRLIAKVGSASHESSITNDVVVSENRDTTSRDIQKPLQHHQEVSGKADYGRDVLLPNPEIKGSVNGFPSEDVRLRDQSEDLFVEDGKEPCARSSLQAPLGVPLFSRSISGTRRSFPLASSTRHAKSYDIGGLLDTEALKERMQQIAAHEGLEGVSMDCADILNTGLDVYLKRLIRMTIELAGTRHGCSLRKNNTMKHHSCGNLVNSVSPSHHNQVQNNSWNLEGIDEQRYYKLVSLLDFKVAMELNPQRLGKDWPVLLEKIYTHSSEE</sequence>
<dbReference type="OrthoDB" id="10264870at2759"/>
<organism evidence="1 2">
    <name type="scientific">Hibiscus trionum</name>
    <name type="common">Flower of an hour</name>
    <dbReference type="NCBI Taxonomy" id="183268"/>
    <lineage>
        <taxon>Eukaryota</taxon>
        <taxon>Viridiplantae</taxon>
        <taxon>Streptophyta</taxon>
        <taxon>Embryophyta</taxon>
        <taxon>Tracheophyta</taxon>
        <taxon>Spermatophyta</taxon>
        <taxon>Magnoliopsida</taxon>
        <taxon>eudicotyledons</taxon>
        <taxon>Gunneridae</taxon>
        <taxon>Pentapetalae</taxon>
        <taxon>rosids</taxon>
        <taxon>malvids</taxon>
        <taxon>Malvales</taxon>
        <taxon>Malvaceae</taxon>
        <taxon>Malvoideae</taxon>
        <taxon>Hibiscus</taxon>
    </lineage>
</organism>